<dbReference type="InterPro" id="IPR052706">
    <property type="entry name" value="Membrane-Transporter-like"/>
</dbReference>
<dbReference type="InterPro" id="IPR014710">
    <property type="entry name" value="RmlC-like_jellyroll"/>
</dbReference>
<dbReference type="Gene3D" id="2.60.120.10">
    <property type="entry name" value="Jelly Rolls"/>
    <property type="match status" value="1"/>
</dbReference>
<evidence type="ECO:0000259" key="2">
    <source>
        <dbReference type="PROSITE" id="PS50801"/>
    </source>
</evidence>
<feature type="transmembrane region" description="Helical" evidence="1">
    <location>
        <begin position="12"/>
        <end position="31"/>
    </location>
</feature>
<evidence type="ECO:0000313" key="4">
    <source>
        <dbReference type="Proteomes" id="UP000013827"/>
    </source>
</evidence>
<keyword evidence="1" id="KW-1133">Transmembrane helix</keyword>
<dbReference type="InterPro" id="IPR018490">
    <property type="entry name" value="cNMP-bd_dom_sf"/>
</dbReference>
<evidence type="ECO:0000313" key="3">
    <source>
        <dbReference type="EnsemblProtists" id="EOD32689"/>
    </source>
</evidence>
<dbReference type="STRING" id="2903.R1FH94"/>
<evidence type="ECO:0000256" key="1">
    <source>
        <dbReference type="SAM" id="Phobius"/>
    </source>
</evidence>
<accession>A0A0D3KAA4</accession>
<name>A0A0D3KAA4_EMIH1</name>
<dbReference type="PaxDb" id="2903-EOD32689"/>
<feature type="transmembrane region" description="Helical" evidence="1">
    <location>
        <begin position="194"/>
        <end position="215"/>
    </location>
</feature>
<sequence length="822" mass="85618">MLLKYIQHVPAAIFITVLSDVYAFSFGLILVPVATGLPVSSGLSIYLLSVVCGQLAMSLLSGFKHASSGAAYELAPLLVDIALTVTPFCESSAAMASTLLVANALTSALVGTLYIAVSWLRLGAVFRCVPNIVLKAALTGVGIFMMLSGMEMGVGGEVGALATAGGLARAIGSLAAFAGLALTQRIFGGSAAALAYLGGLSLASNAMPLVGLPALPPDWWFGGHGAADAADAADATEDQPSAWAKAFGLLSLLDVSQVSAAALLAALPHALSCVLVHALVTIMDLATIEALASAEASADEPVPPAAFDLDRELGVIGFANLLAAAAGAMPCYMQLTPSTANLRLTRHMAGRAGPLVCALTAASLFALKDIAGGSLSLYLECIAAYSSLERTRRRSLLGFVVHGGVDALQRTADPVDALLVVAVPALMLTMGFLPGLLCGLLAASGHFLIMYSQTPILRVYSGADARSLGSNTVRSAAQRAILDSQLPRCVSLISLHGYLFFGSAPQLSHAVAKLLSAREAAAAAATGEPSTEHTMAMTPQAGRLWFVIVDLRHVLGVDFGTVEELVKLRAAIERAGGALRCAAPPKHVAAAIERSARGTLGRMLGFDETLRECEESVLRAHAPAGGAAAVALAGVVEASLLLALSPHLIRQPSADSVSMVRTLLQMGERWRVVGGQQIWTQTEFASFYVIVLSGEHELRRDGHLIEIAVPGAMLGFLQTLARGTRQTSLTCTSAGEMLVVSAGLHARLRKEQPRLERLLSDAMLARLADEYRHWILHHAARADGPSRGSAAEPGQAVDLSLSVKRSAQRLVQLRDSAEQADV</sequence>
<feature type="transmembrane region" description="Helical" evidence="1">
    <location>
        <begin position="70"/>
        <end position="88"/>
    </location>
</feature>
<feature type="transmembrane region" description="Helical" evidence="1">
    <location>
        <begin position="132"/>
        <end position="154"/>
    </location>
</feature>
<dbReference type="PROSITE" id="PS50801">
    <property type="entry name" value="STAS"/>
    <property type="match status" value="1"/>
</dbReference>
<dbReference type="PANTHER" id="PTHR43310">
    <property type="entry name" value="SULFATE TRANSPORTER YBAR-RELATED"/>
    <property type="match status" value="1"/>
</dbReference>
<feature type="transmembrane region" description="Helical" evidence="1">
    <location>
        <begin position="160"/>
        <end position="182"/>
    </location>
</feature>
<dbReference type="AlphaFoldDB" id="A0A0D3KAA4"/>
<feature type="transmembrane region" description="Helical" evidence="1">
    <location>
        <begin position="43"/>
        <end position="63"/>
    </location>
</feature>
<organism evidence="3 4">
    <name type="scientific">Emiliania huxleyi (strain CCMP1516)</name>
    <dbReference type="NCBI Taxonomy" id="280463"/>
    <lineage>
        <taxon>Eukaryota</taxon>
        <taxon>Haptista</taxon>
        <taxon>Haptophyta</taxon>
        <taxon>Prymnesiophyceae</taxon>
        <taxon>Isochrysidales</taxon>
        <taxon>Noelaerhabdaceae</taxon>
        <taxon>Emiliania</taxon>
    </lineage>
</organism>
<dbReference type="SUPFAM" id="SSF51206">
    <property type="entry name" value="cAMP-binding domain-like"/>
    <property type="match status" value="1"/>
</dbReference>
<feature type="transmembrane region" description="Helical" evidence="1">
    <location>
        <begin position="417"/>
        <end position="443"/>
    </location>
</feature>
<keyword evidence="1" id="KW-0472">Membrane</keyword>
<keyword evidence="1" id="KW-0812">Transmembrane</keyword>
<dbReference type="EnsemblProtists" id="EOD32689">
    <property type="protein sequence ID" value="EOD32689"/>
    <property type="gene ID" value="EMIHUDRAFT_230466"/>
</dbReference>
<dbReference type="GeneID" id="17277961"/>
<dbReference type="InterPro" id="IPR002645">
    <property type="entry name" value="STAS_dom"/>
</dbReference>
<dbReference type="Proteomes" id="UP000013827">
    <property type="component" value="Unassembled WGS sequence"/>
</dbReference>
<reference evidence="3" key="2">
    <citation type="submission" date="2024-10" db="UniProtKB">
        <authorList>
            <consortium name="EnsemblProtists"/>
        </authorList>
    </citation>
    <scope>IDENTIFICATION</scope>
</reference>
<proteinExistence type="predicted"/>
<dbReference type="InterPro" id="IPR036513">
    <property type="entry name" value="STAS_dom_sf"/>
</dbReference>
<protein>
    <recommendedName>
        <fullName evidence="2">STAS domain-containing protein</fullName>
    </recommendedName>
</protein>
<dbReference type="PANTHER" id="PTHR43310:SF4">
    <property type="entry name" value="AFR304WP"/>
    <property type="match status" value="1"/>
</dbReference>
<reference evidence="4" key="1">
    <citation type="journal article" date="2013" name="Nature">
        <title>Pan genome of the phytoplankton Emiliania underpins its global distribution.</title>
        <authorList>
            <person name="Read B.A."/>
            <person name="Kegel J."/>
            <person name="Klute M.J."/>
            <person name="Kuo A."/>
            <person name="Lefebvre S.C."/>
            <person name="Maumus F."/>
            <person name="Mayer C."/>
            <person name="Miller J."/>
            <person name="Monier A."/>
            <person name="Salamov A."/>
            <person name="Young J."/>
            <person name="Aguilar M."/>
            <person name="Claverie J.M."/>
            <person name="Frickenhaus S."/>
            <person name="Gonzalez K."/>
            <person name="Herman E.K."/>
            <person name="Lin Y.C."/>
            <person name="Napier J."/>
            <person name="Ogata H."/>
            <person name="Sarno A.F."/>
            <person name="Shmutz J."/>
            <person name="Schroeder D."/>
            <person name="de Vargas C."/>
            <person name="Verret F."/>
            <person name="von Dassow P."/>
            <person name="Valentin K."/>
            <person name="Van de Peer Y."/>
            <person name="Wheeler G."/>
            <person name="Dacks J.B."/>
            <person name="Delwiche C.F."/>
            <person name="Dyhrman S.T."/>
            <person name="Glockner G."/>
            <person name="John U."/>
            <person name="Richards T."/>
            <person name="Worden A.Z."/>
            <person name="Zhang X."/>
            <person name="Grigoriev I.V."/>
            <person name="Allen A.E."/>
            <person name="Bidle K."/>
            <person name="Borodovsky M."/>
            <person name="Bowler C."/>
            <person name="Brownlee C."/>
            <person name="Cock J.M."/>
            <person name="Elias M."/>
            <person name="Gladyshev V.N."/>
            <person name="Groth M."/>
            <person name="Guda C."/>
            <person name="Hadaegh A."/>
            <person name="Iglesias-Rodriguez M.D."/>
            <person name="Jenkins J."/>
            <person name="Jones B.M."/>
            <person name="Lawson T."/>
            <person name="Leese F."/>
            <person name="Lindquist E."/>
            <person name="Lobanov A."/>
            <person name="Lomsadze A."/>
            <person name="Malik S.B."/>
            <person name="Marsh M.E."/>
            <person name="Mackinder L."/>
            <person name="Mock T."/>
            <person name="Mueller-Roeber B."/>
            <person name="Pagarete A."/>
            <person name="Parker M."/>
            <person name="Probert I."/>
            <person name="Quesneville H."/>
            <person name="Raines C."/>
            <person name="Rensing S.A."/>
            <person name="Riano-Pachon D.M."/>
            <person name="Richier S."/>
            <person name="Rokitta S."/>
            <person name="Shiraiwa Y."/>
            <person name="Soanes D.M."/>
            <person name="van der Giezen M."/>
            <person name="Wahlund T.M."/>
            <person name="Williams B."/>
            <person name="Wilson W."/>
            <person name="Wolfe G."/>
            <person name="Wurch L.L."/>
        </authorList>
    </citation>
    <scope>NUCLEOTIDE SEQUENCE</scope>
</reference>
<dbReference type="Gene3D" id="3.30.750.24">
    <property type="entry name" value="STAS domain"/>
    <property type="match status" value="1"/>
</dbReference>
<keyword evidence="4" id="KW-1185">Reference proteome</keyword>
<dbReference type="RefSeq" id="XP_005785118.1">
    <property type="nucleotide sequence ID" value="XM_005785061.1"/>
</dbReference>
<dbReference type="SUPFAM" id="SSF52091">
    <property type="entry name" value="SpoIIaa-like"/>
    <property type="match status" value="1"/>
</dbReference>
<dbReference type="eggNOG" id="KOG0236">
    <property type="taxonomic scope" value="Eukaryota"/>
</dbReference>
<feature type="domain" description="STAS" evidence="2">
    <location>
        <begin position="490"/>
        <end position="620"/>
    </location>
</feature>
<dbReference type="KEGG" id="ehx:EMIHUDRAFT_230466"/>
<feature type="transmembrane region" description="Helical" evidence="1">
    <location>
        <begin position="100"/>
        <end position="120"/>
    </location>
</feature>
<dbReference type="HOGENOM" id="CLU_329141_0_0_1"/>
<dbReference type="OMA" id="CTSAGEM"/>